<organism evidence="1">
    <name type="scientific">Anopheles coluzzii</name>
    <name type="common">African malaria mosquito</name>
    <dbReference type="NCBI Taxonomy" id="1518534"/>
    <lineage>
        <taxon>Eukaryota</taxon>
        <taxon>Metazoa</taxon>
        <taxon>Ecdysozoa</taxon>
        <taxon>Arthropoda</taxon>
        <taxon>Hexapoda</taxon>
        <taxon>Insecta</taxon>
        <taxon>Pterygota</taxon>
        <taxon>Neoptera</taxon>
        <taxon>Endopterygota</taxon>
        <taxon>Diptera</taxon>
        <taxon>Nematocera</taxon>
        <taxon>Culicoidea</taxon>
        <taxon>Culicidae</taxon>
        <taxon>Anophelinae</taxon>
        <taxon>Anopheles</taxon>
    </lineage>
</organism>
<evidence type="ECO:0000313" key="1">
    <source>
        <dbReference type="EnsemblMetazoa" id="ACOM035317-PA.1"/>
    </source>
</evidence>
<protein>
    <submittedName>
        <fullName evidence="1">Uncharacterized protein</fullName>
    </submittedName>
</protein>
<name>A0A8W7PQX9_ANOCL</name>
<dbReference type="EnsemblMetazoa" id="ACOM035317-RA">
    <property type="protein sequence ID" value="ACOM035317-PA.1"/>
    <property type="gene ID" value="ACOM035317"/>
</dbReference>
<sequence>MMMTMLLRDGLQRTGQHGNGRFEHLLQMLRYRCHQLSNTWISPSDPRHLKISYSSVFSKRKSLGRFMVMVIGWGVSSRTVDRISKLTGSVSGNRSPASGSFWS</sequence>
<dbReference type="Proteomes" id="UP000075882">
    <property type="component" value="Unassembled WGS sequence"/>
</dbReference>
<accession>A0A8W7PQX9</accession>
<reference evidence="1" key="1">
    <citation type="submission" date="2022-08" db="UniProtKB">
        <authorList>
            <consortium name="EnsemblMetazoa"/>
        </authorList>
    </citation>
    <scope>IDENTIFICATION</scope>
</reference>
<dbReference type="AlphaFoldDB" id="A0A8W7PQX9"/>
<proteinExistence type="predicted"/>